<feature type="compositionally biased region" description="Polar residues" evidence="2">
    <location>
        <begin position="132"/>
        <end position="149"/>
    </location>
</feature>
<proteinExistence type="predicted"/>
<organism evidence="4 5">
    <name type="scientific">Mycena metata</name>
    <dbReference type="NCBI Taxonomy" id="1033252"/>
    <lineage>
        <taxon>Eukaryota</taxon>
        <taxon>Fungi</taxon>
        <taxon>Dikarya</taxon>
        <taxon>Basidiomycota</taxon>
        <taxon>Agaricomycotina</taxon>
        <taxon>Agaricomycetes</taxon>
        <taxon>Agaricomycetidae</taxon>
        <taxon>Agaricales</taxon>
        <taxon>Marasmiineae</taxon>
        <taxon>Mycenaceae</taxon>
        <taxon>Mycena</taxon>
    </lineage>
</organism>
<name>A0AAD7JHB6_9AGAR</name>
<evidence type="ECO:0000259" key="3">
    <source>
        <dbReference type="Pfam" id="PF06428"/>
    </source>
</evidence>
<gene>
    <name evidence="4" type="ORF">B0H16DRAFT_518350</name>
</gene>
<dbReference type="InterPro" id="IPR009449">
    <property type="entry name" value="Sec2_N"/>
</dbReference>
<protein>
    <recommendedName>
        <fullName evidence="3">GDP/GTP exchange factor Sec2 N-terminal domain-containing protein</fullName>
    </recommendedName>
</protein>
<feature type="compositionally biased region" description="Low complexity" evidence="2">
    <location>
        <begin position="362"/>
        <end position="372"/>
    </location>
</feature>
<feature type="region of interest" description="Disordered" evidence="2">
    <location>
        <begin position="116"/>
        <end position="215"/>
    </location>
</feature>
<feature type="compositionally biased region" description="Low complexity" evidence="2">
    <location>
        <begin position="424"/>
        <end position="455"/>
    </location>
</feature>
<reference evidence="4" key="1">
    <citation type="submission" date="2023-03" db="EMBL/GenBank/DDBJ databases">
        <title>Massive genome expansion in bonnet fungi (Mycena s.s.) driven by repeated elements and novel gene families across ecological guilds.</title>
        <authorList>
            <consortium name="Lawrence Berkeley National Laboratory"/>
            <person name="Harder C.B."/>
            <person name="Miyauchi S."/>
            <person name="Viragh M."/>
            <person name="Kuo A."/>
            <person name="Thoen E."/>
            <person name="Andreopoulos B."/>
            <person name="Lu D."/>
            <person name="Skrede I."/>
            <person name="Drula E."/>
            <person name="Henrissat B."/>
            <person name="Morin E."/>
            <person name="Kohler A."/>
            <person name="Barry K."/>
            <person name="LaButti K."/>
            <person name="Morin E."/>
            <person name="Salamov A."/>
            <person name="Lipzen A."/>
            <person name="Mereny Z."/>
            <person name="Hegedus B."/>
            <person name="Baldrian P."/>
            <person name="Stursova M."/>
            <person name="Weitz H."/>
            <person name="Taylor A."/>
            <person name="Grigoriev I.V."/>
            <person name="Nagy L.G."/>
            <person name="Martin F."/>
            <person name="Kauserud H."/>
        </authorList>
    </citation>
    <scope>NUCLEOTIDE SEQUENCE</scope>
    <source>
        <strain evidence="4">CBHHK182m</strain>
    </source>
</reference>
<evidence type="ECO:0000313" key="4">
    <source>
        <dbReference type="EMBL" id="KAJ7762644.1"/>
    </source>
</evidence>
<sequence>MLHFASSFPNGGGSNNSVPRRTDSLNATQQKAPPPSHQIFLTIEQELHDARRVSSHGQEEDLRSALNMVISRVTELSSLLSEAYKSKAELEVQLNVAKSNLQLVIANNEMLEEALKSNSGQHNIGWRRASGAGSTSNPSHGGSGSVDSITSTASASTTQGQGGSPVSANNSPTEAASNSRFFKTFFSNGGTRPSTPTLPPTHLTSPSLPSLHHAGGAEDDALQTALQAARATAEQARQAAERERQLAIRERKAADKARADAVAAARDKAALEAEIESLSQALFEEANNMVASERKRRAELEGELKAVTAQMSRREVELGRLREEIRGGREAMEELEEVREEREALKSALRVVEGENVELRSSSRMSQSSDHSFGSQTHGRNDSYGSLAHSRGGSQESFTSAMSMSSNRKRSSSELGQKSPVGTSSFPASPQIPSASAPASASASPHIPTSSSSFANHEESDEDADITFAPTGLGLGVPGEDADSDDERPMRTPRKGVLGSLPLPDDVPPIARKERRESVERVSALPADEEDADGQWVDVEARAERRSMERVRELGVDTDAEGLRSRTSSPGFSPPPTAVAPGHGHGQGVEDPWAGA</sequence>
<evidence type="ECO:0000256" key="1">
    <source>
        <dbReference type="SAM" id="Coils"/>
    </source>
</evidence>
<feature type="region of interest" description="Disordered" evidence="2">
    <location>
        <begin position="1"/>
        <end position="36"/>
    </location>
</feature>
<keyword evidence="1" id="KW-0175">Coiled coil</keyword>
<feature type="compositionally biased region" description="Basic and acidic residues" evidence="2">
    <location>
        <begin position="511"/>
        <end position="520"/>
    </location>
</feature>
<dbReference type="SUPFAM" id="SSF144284">
    <property type="entry name" value="Sec2 N-terminal region"/>
    <property type="match status" value="1"/>
</dbReference>
<evidence type="ECO:0000313" key="5">
    <source>
        <dbReference type="Proteomes" id="UP001215598"/>
    </source>
</evidence>
<dbReference type="Gene3D" id="6.10.140.910">
    <property type="match status" value="1"/>
</dbReference>
<dbReference type="Proteomes" id="UP001215598">
    <property type="component" value="Unassembled WGS sequence"/>
</dbReference>
<feature type="compositionally biased region" description="Low complexity" evidence="2">
    <location>
        <begin position="150"/>
        <end position="159"/>
    </location>
</feature>
<feature type="coiled-coil region" evidence="1">
    <location>
        <begin position="223"/>
        <end position="355"/>
    </location>
</feature>
<evidence type="ECO:0000256" key="2">
    <source>
        <dbReference type="SAM" id="MobiDB-lite"/>
    </source>
</evidence>
<comment type="caution">
    <text evidence="4">The sequence shown here is derived from an EMBL/GenBank/DDBJ whole genome shotgun (WGS) entry which is preliminary data.</text>
</comment>
<feature type="compositionally biased region" description="Low complexity" evidence="2">
    <location>
        <begin position="200"/>
        <end position="213"/>
    </location>
</feature>
<dbReference type="EMBL" id="JARKIB010000032">
    <property type="protein sequence ID" value="KAJ7762644.1"/>
    <property type="molecule type" value="Genomic_DNA"/>
</dbReference>
<accession>A0AAD7JHB6</accession>
<dbReference type="AlphaFoldDB" id="A0AAD7JHB6"/>
<feature type="compositionally biased region" description="Polar residues" evidence="2">
    <location>
        <begin position="166"/>
        <end position="192"/>
    </location>
</feature>
<dbReference type="Pfam" id="PF06428">
    <property type="entry name" value="Sec2p"/>
    <property type="match status" value="1"/>
</dbReference>
<feature type="region of interest" description="Disordered" evidence="2">
    <location>
        <begin position="550"/>
        <end position="596"/>
    </location>
</feature>
<feature type="region of interest" description="Disordered" evidence="2">
    <location>
        <begin position="356"/>
        <end position="536"/>
    </location>
</feature>
<feature type="compositionally biased region" description="Polar residues" evidence="2">
    <location>
        <begin position="414"/>
        <end position="423"/>
    </location>
</feature>
<keyword evidence="5" id="KW-1185">Reference proteome</keyword>
<feature type="domain" description="GDP/GTP exchange factor Sec2 N-terminal" evidence="3">
    <location>
        <begin position="235"/>
        <end position="335"/>
    </location>
</feature>